<dbReference type="AlphaFoldDB" id="A0A1X1VZ26"/>
<dbReference type="EMBL" id="LQOX01000048">
    <property type="protein sequence ID" value="ORV75459.1"/>
    <property type="molecule type" value="Genomic_DNA"/>
</dbReference>
<protein>
    <submittedName>
        <fullName evidence="1">Uncharacterized protein</fullName>
    </submittedName>
</protein>
<evidence type="ECO:0000313" key="2">
    <source>
        <dbReference type="Proteomes" id="UP000193738"/>
    </source>
</evidence>
<proteinExistence type="predicted"/>
<gene>
    <name evidence="1" type="ORF">AWC07_23665</name>
</gene>
<dbReference type="RefSeq" id="WP_036415207.1">
    <property type="nucleotide sequence ID" value="NZ_LQOX01000048.1"/>
</dbReference>
<reference evidence="1 2" key="1">
    <citation type="submission" date="2016-01" db="EMBL/GenBank/DDBJ databases">
        <title>The new phylogeny of the genus Mycobacterium.</title>
        <authorList>
            <person name="Tarcisio F."/>
            <person name="Conor M."/>
            <person name="Antonella G."/>
            <person name="Elisabetta G."/>
            <person name="Giulia F.S."/>
            <person name="Sara T."/>
            <person name="Anna F."/>
            <person name="Clotilde B."/>
            <person name="Roberto B."/>
            <person name="Veronica D.S."/>
            <person name="Fabio R."/>
            <person name="Monica P."/>
            <person name="Olivier J."/>
            <person name="Enrico T."/>
            <person name="Nicola S."/>
        </authorList>
    </citation>
    <scope>NUCLEOTIDE SEQUENCE [LARGE SCALE GENOMIC DNA]</scope>
    <source>
        <strain evidence="1 2">DSM 43505</strain>
    </source>
</reference>
<evidence type="ECO:0000313" key="1">
    <source>
        <dbReference type="EMBL" id="ORV75459.1"/>
    </source>
</evidence>
<keyword evidence="2" id="KW-1185">Reference proteome</keyword>
<dbReference type="Proteomes" id="UP000193738">
    <property type="component" value="Unassembled WGS sequence"/>
</dbReference>
<accession>A0A1X1VZ26</accession>
<name>A0A1X1VZ26_MYCGS</name>
<comment type="caution">
    <text evidence="1">The sequence shown here is derived from an EMBL/GenBank/DDBJ whole genome shotgun (WGS) entry which is preliminary data.</text>
</comment>
<organism evidence="1 2">
    <name type="scientific">Mycobacterium gastri</name>
    <dbReference type="NCBI Taxonomy" id="1777"/>
    <lineage>
        <taxon>Bacteria</taxon>
        <taxon>Bacillati</taxon>
        <taxon>Actinomycetota</taxon>
        <taxon>Actinomycetes</taxon>
        <taxon>Mycobacteriales</taxon>
        <taxon>Mycobacteriaceae</taxon>
        <taxon>Mycobacterium</taxon>
    </lineage>
</organism>
<sequence length="71" mass="7741">MSAFFPPHHAPLFRALLGRGRFVNIEPAAVKNVRTPVPAPAAAQSGAMTLLDLTFVADLGKQHGRRPRLQR</sequence>